<dbReference type="EMBL" id="SNRW01002511">
    <property type="protein sequence ID" value="KAA6392531.1"/>
    <property type="molecule type" value="Genomic_DNA"/>
</dbReference>
<protein>
    <submittedName>
        <fullName evidence="1">Uncharacterized protein</fullName>
    </submittedName>
</protein>
<proteinExistence type="predicted"/>
<sequence>MFDASWYNNADIVPYQITSESDTASLADSGTVSTAILKKNTAVGRVSNVTTFARSDHVHYVNFNSTTSPRKDTSTDKAVGNVPFVNAAAASNRYSDYYC</sequence>
<evidence type="ECO:0000313" key="2">
    <source>
        <dbReference type="Proteomes" id="UP000324800"/>
    </source>
</evidence>
<dbReference type="AlphaFoldDB" id="A0A5J4WCB1"/>
<accession>A0A5J4WCB1</accession>
<dbReference type="Proteomes" id="UP000324800">
    <property type="component" value="Unassembled WGS sequence"/>
</dbReference>
<gene>
    <name evidence="1" type="ORF">EZS28_011946</name>
</gene>
<comment type="caution">
    <text evidence="1">The sequence shown here is derived from an EMBL/GenBank/DDBJ whole genome shotgun (WGS) entry which is preliminary data.</text>
</comment>
<reference evidence="1 2" key="1">
    <citation type="submission" date="2019-03" db="EMBL/GenBank/DDBJ databases">
        <title>Single cell metagenomics reveals metabolic interactions within the superorganism composed of flagellate Streblomastix strix and complex community of Bacteroidetes bacteria on its surface.</title>
        <authorList>
            <person name="Treitli S.C."/>
            <person name="Kolisko M."/>
            <person name="Husnik F."/>
            <person name="Keeling P."/>
            <person name="Hampl V."/>
        </authorList>
    </citation>
    <scope>NUCLEOTIDE SEQUENCE [LARGE SCALE GENOMIC DNA]</scope>
    <source>
        <strain evidence="1">ST1C</strain>
    </source>
</reference>
<organism evidence="1 2">
    <name type="scientific">Streblomastix strix</name>
    <dbReference type="NCBI Taxonomy" id="222440"/>
    <lineage>
        <taxon>Eukaryota</taxon>
        <taxon>Metamonada</taxon>
        <taxon>Preaxostyla</taxon>
        <taxon>Oxymonadida</taxon>
        <taxon>Streblomastigidae</taxon>
        <taxon>Streblomastix</taxon>
    </lineage>
</organism>
<name>A0A5J4WCB1_9EUKA</name>
<evidence type="ECO:0000313" key="1">
    <source>
        <dbReference type="EMBL" id="KAA6392531.1"/>
    </source>
</evidence>